<evidence type="ECO:0000313" key="6">
    <source>
        <dbReference type="Proteomes" id="UP001162131"/>
    </source>
</evidence>
<dbReference type="EMBL" id="CAJZBQ010000052">
    <property type="protein sequence ID" value="CAG9330717.1"/>
    <property type="molecule type" value="Genomic_DNA"/>
</dbReference>
<proteinExistence type="predicted"/>
<accession>A0AAU9K1G7</accession>
<dbReference type="InterPro" id="IPR042855">
    <property type="entry name" value="V_SNARE_CC"/>
</dbReference>
<evidence type="ECO:0000259" key="4">
    <source>
        <dbReference type="PROSITE" id="PS50892"/>
    </source>
</evidence>
<feature type="coiled-coil region" evidence="2">
    <location>
        <begin position="369"/>
        <end position="396"/>
    </location>
</feature>
<feature type="region of interest" description="Disordered" evidence="3">
    <location>
        <begin position="64"/>
        <end position="97"/>
    </location>
</feature>
<reference evidence="5" key="1">
    <citation type="submission" date="2021-09" db="EMBL/GenBank/DDBJ databases">
        <authorList>
            <consortium name="AG Swart"/>
            <person name="Singh M."/>
            <person name="Singh A."/>
            <person name="Seah K."/>
            <person name="Emmerich C."/>
        </authorList>
    </citation>
    <scope>NUCLEOTIDE SEQUENCE</scope>
    <source>
        <strain evidence="5">ATCC30299</strain>
    </source>
</reference>
<organism evidence="5 6">
    <name type="scientific">Blepharisma stoltei</name>
    <dbReference type="NCBI Taxonomy" id="1481888"/>
    <lineage>
        <taxon>Eukaryota</taxon>
        <taxon>Sar</taxon>
        <taxon>Alveolata</taxon>
        <taxon>Ciliophora</taxon>
        <taxon>Postciliodesmatophora</taxon>
        <taxon>Heterotrichea</taxon>
        <taxon>Heterotrichida</taxon>
        <taxon>Blepharismidae</taxon>
        <taxon>Blepharisma</taxon>
    </lineage>
</organism>
<keyword evidence="6" id="KW-1185">Reference proteome</keyword>
<dbReference type="PROSITE" id="PS50892">
    <property type="entry name" value="V_SNARE"/>
    <property type="match status" value="1"/>
</dbReference>
<evidence type="ECO:0000256" key="2">
    <source>
        <dbReference type="SAM" id="Coils"/>
    </source>
</evidence>
<evidence type="ECO:0000256" key="1">
    <source>
        <dbReference type="PROSITE-ProRule" id="PRU00290"/>
    </source>
</evidence>
<keyword evidence="1 2" id="KW-0175">Coiled coil</keyword>
<feature type="coiled-coil region" evidence="2">
    <location>
        <begin position="1279"/>
        <end position="1317"/>
    </location>
</feature>
<gene>
    <name evidence="5" type="ORF">BSTOLATCC_MIC52133</name>
</gene>
<name>A0AAU9K1G7_9CILI</name>
<feature type="compositionally biased region" description="Basic and acidic residues" evidence="3">
    <location>
        <begin position="64"/>
        <end position="73"/>
    </location>
</feature>
<feature type="domain" description="V-SNARE coiled-coil homology" evidence="4">
    <location>
        <begin position="601"/>
        <end position="678"/>
    </location>
</feature>
<feature type="compositionally biased region" description="Low complexity" evidence="3">
    <location>
        <begin position="76"/>
        <end position="96"/>
    </location>
</feature>
<feature type="coiled-coil region" evidence="2">
    <location>
        <begin position="1065"/>
        <end position="1131"/>
    </location>
</feature>
<feature type="coiled-coil region" evidence="2">
    <location>
        <begin position="1214"/>
        <end position="1255"/>
    </location>
</feature>
<evidence type="ECO:0000256" key="3">
    <source>
        <dbReference type="SAM" id="MobiDB-lite"/>
    </source>
</evidence>
<dbReference type="Proteomes" id="UP001162131">
    <property type="component" value="Unassembled WGS sequence"/>
</dbReference>
<sequence length="1409" mass="165575">MDSPFFSDMLKYSNNQAKIIEELLKNDDQSMKSQLTKALEASLQREGELKNQCDQLLETLKNLIPEETREKQTPIRPKYSKSSPSRSVKSPSPSRKLANEFLGTSESEILYSRLVSGDLENGSKLWKKLGYEKFSTTDFENNYLILQEVVKQRDIKIAKLEADLRIKNKQKNNSEILAELEQKDNEIELLKNTLLSKDNGDGNILEKYEQDVLEKETEIRELLLEYEKLQISFDNLRMEKMQTDNEIISLREKVAQKSHELRTVYEPLAVDDKESLFRSSGLKFNPDQEFEPIKQAYSEAVAYASYLESQLKILKRSKSDIFDLKNEIENIFKGKSLNDEETDRVYSKINEILQSKIIEQIDSINPSIVQSMKLNVEKIESEKLNKEAEIIVLNSEINRLKSFLEVENAIELDIKQKIKDKSSIEQWKKIKREHVNRVEKVYKTEIEELQSFIKQLQEEISGYLKDITNLKEKHGNDVQDLTNKLKREHDTKKQLAELFAKEKFSHEKSKEMLSSKVSFDTEKLAAQLKDAQNALESSNKKIFQLEKEIESNIKIIQNHEKLEIDLNNKIAEVENSKQKLYTELTRLNKKIQEIELEKNKEIQNLKDEVTEYEDVMNKNKQEILEKNEKMAELERENNTMQREIYDQDYRIKTKDNVEEKIKKYQREIKELKEQAKINEAELQDKKRMESDVKILQNNIKLYEESTKQLKQEIKRISADLQDAQNDLVASKRIQESELQRKSLNEQFQMSEASKFKDLQNRYMSLSQEFSALKRQLAEAMEERNSLYAQITDLIQQSKTISQKNSELEENLDEKNKENGKISKKCEKEVKGLMDEINNKEKIIHSLQIKIQKIEKQNEDSRIIEKLNEKVEEIEKKYDQAEESQRKMLEDVKMKYIDWCKFTSSTAIQRISPSQYRSSDPVKETSKFIDAFYNEAKTLFSQDFRSPPIEAQDQPLSVSPSDFTSFIDYTQETNQDFIEKANILLSRLEVLPENKAKAQAIKLLQENISLKQELLDRQNKGAKDEETFKKLKDIKGINDWALQKWQDSERDVIRLRAQLLEATKDLENKIHEQNEFNKVLDKAKEKIEKLEKSLKNMKDKEGGDLSSETDTLRRTLRELTREKNELNKSLQQEWLKWKSSLIDLLEKISLVIPIKKDASIDENSPDSIAQAILSSINAYKNDHTTGAKVWPEKEEEYLNSIHSFVVEKKGMLKSLDESEKEIIMLKKQIESLKISMKGLQDENSLLKDRLKKAEESGNSKEKALNDSYQRGIQYGISEGRQIERNELEAENKHLQALIKEYKESKEMLQNKLQDQYHRIDEDRSYLDQDEIIKAFYEEKDLREDLERELNQKCDLIESLLKDLESKRRYMQNREYEYQELLTLKDEELLRLRYQLAQDISGKKSDKSLDI</sequence>
<feature type="coiled-coil region" evidence="2">
    <location>
        <begin position="157"/>
        <end position="253"/>
    </location>
</feature>
<protein>
    <recommendedName>
        <fullName evidence="4">V-SNARE coiled-coil homology domain-containing protein</fullName>
    </recommendedName>
</protein>
<comment type="caution">
    <text evidence="5">The sequence shown here is derived from an EMBL/GenBank/DDBJ whole genome shotgun (WGS) entry which is preliminary data.</text>
</comment>
<evidence type="ECO:0000313" key="5">
    <source>
        <dbReference type="EMBL" id="CAG9330717.1"/>
    </source>
</evidence>
<feature type="coiled-coil region" evidence="2">
    <location>
        <begin position="439"/>
        <end position="890"/>
    </location>
</feature>